<dbReference type="AlphaFoldDB" id="A0A1K1S906"/>
<sequence length="60" mass="6841">MVYSSMYHQGERVMKNLIQSKYKLLTSGKTSALSPTFNRRSGLDFSGGMHPNPLPYWYPA</sequence>
<evidence type="ECO:0000313" key="2">
    <source>
        <dbReference type="Proteomes" id="UP000183788"/>
    </source>
</evidence>
<dbReference type="Proteomes" id="UP000183788">
    <property type="component" value="Unassembled WGS sequence"/>
</dbReference>
<gene>
    <name evidence="1" type="ORF">SAMN05661012_04997</name>
</gene>
<organism evidence="1 2">
    <name type="scientific">Chitinophaga sancti</name>
    <dbReference type="NCBI Taxonomy" id="1004"/>
    <lineage>
        <taxon>Bacteria</taxon>
        <taxon>Pseudomonadati</taxon>
        <taxon>Bacteroidota</taxon>
        <taxon>Chitinophagia</taxon>
        <taxon>Chitinophagales</taxon>
        <taxon>Chitinophagaceae</taxon>
        <taxon>Chitinophaga</taxon>
    </lineage>
</organism>
<evidence type="ECO:0000313" key="1">
    <source>
        <dbReference type="EMBL" id="SFW80814.1"/>
    </source>
</evidence>
<accession>A0A1K1S906</accession>
<dbReference type="EMBL" id="FPIZ01000019">
    <property type="protein sequence ID" value="SFW80814.1"/>
    <property type="molecule type" value="Genomic_DNA"/>
</dbReference>
<reference evidence="1 2" key="1">
    <citation type="submission" date="2016-11" db="EMBL/GenBank/DDBJ databases">
        <authorList>
            <person name="Jaros S."/>
            <person name="Januszkiewicz K."/>
            <person name="Wedrychowicz H."/>
        </authorList>
    </citation>
    <scope>NUCLEOTIDE SEQUENCE [LARGE SCALE GENOMIC DNA]</scope>
    <source>
        <strain evidence="1 2">DSM 784</strain>
    </source>
</reference>
<protein>
    <submittedName>
        <fullName evidence="1">Uncharacterized protein</fullName>
    </submittedName>
</protein>
<proteinExistence type="predicted"/>
<name>A0A1K1S906_9BACT</name>